<feature type="compositionally biased region" description="Polar residues" evidence="1">
    <location>
        <begin position="1164"/>
        <end position="1176"/>
    </location>
</feature>
<dbReference type="EMBL" id="RQTK01000109">
    <property type="protein sequence ID" value="RUS87486.1"/>
    <property type="molecule type" value="Genomic_DNA"/>
</dbReference>
<feature type="compositionally biased region" description="Polar residues" evidence="1">
    <location>
        <begin position="1229"/>
        <end position="1238"/>
    </location>
</feature>
<dbReference type="InterPro" id="IPR052270">
    <property type="entry name" value="CACF_protein"/>
</dbReference>
<dbReference type="GO" id="GO:0019902">
    <property type="term" value="F:phosphatase binding"/>
    <property type="evidence" value="ECO:0007669"/>
    <property type="project" value="TreeGrafter"/>
</dbReference>
<dbReference type="PANTHER" id="PTHR22028">
    <property type="entry name" value="SFI1 SPINDLE BODY DOMAIN-CONTAINING PROTEIN-RELATED"/>
    <property type="match status" value="1"/>
</dbReference>
<feature type="region of interest" description="Disordered" evidence="1">
    <location>
        <begin position="1269"/>
        <end position="1320"/>
    </location>
</feature>
<feature type="region of interest" description="Disordered" evidence="1">
    <location>
        <begin position="1203"/>
        <end position="1239"/>
    </location>
</feature>
<organism evidence="2 3">
    <name type="scientific">Elysia chlorotica</name>
    <name type="common">Eastern emerald elysia</name>
    <name type="synonym">Sea slug</name>
    <dbReference type="NCBI Taxonomy" id="188477"/>
    <lineage>
        <taxon>Eukaryota</taxon>
        <taxon>Metazoa</taxon>
        <taxon>Spiralia</taxon>
        <taxon>Lophotrochozoa</taxon>
        <taxon>Mollusca</taxon>
        <taxon>Gastropoda</taxon>
        <taxon>Heterobranchia</taxon>
        <taxon>Euthyneura</taxon>
        <taxon>Panpulmonata</taxon>
        <taxon>Sacoglossa</taxon>
        <taxon>Placobranchoidea</taxon>
        <taxon>Plakobranchidae</taxon>
        <taxon>Elysia</taxon>
    </lineage>
</organism>
<feature type="compositionally biased region" description="Low complexity" evidence="1">
    <location>
        <begin position="1041"/>
        <end position="1063"/>
    </location>
</feature>
<evidence type="ECO:0000256" key="1">
    <source>
        <dbReference type="SAM" id="MobiDB-lite"/>
    </source>
</evidence>
<keyword evidence="3" id="KW-1185">Reference proteome</keyword>
<reference evidence="2 3" key="1">
    <citation type="submission" date="2019-01" db="EMBL/GenBank/DDBJ databases">
        <title>A draft genome assembly of the solar-powered sea slug Elysia chlorotica.</title>
        <authorList>
            <person name="Cai H."/>
            <person name="Li Q."/>
            <person name="Fang X."/>
            <person name="Li J."/>
            <person name="Curtis N.E."/>
            <person name="Altenburger A."/>
            <person name="Shibata T."/>
            <person name="Feng M."/>
            <person name="Maeda T."/>
            <person name="Schwartz J.A."/>
            <person name="Shigenobu S."/>
            <person name="Lundholm N."/>
            <person name="Nishiyama T."/>
            <person name="Yang H."/>
            <person name="Hasebe M."/>
            <person name="Li S."/>
            <person name="Pierce S.K."/>
            <person name="Wang J."/>
        </authorList>
    </citation>
    <scope>NUCLEOTIDE SEQUENCE [LARGE SCALE GENOMIC DNA]</scope>
    <source>
        <strain evidence="2">EC2010</strain>
        <tissue evidence="2">Whole organism of an adult</tissue>
    </source>
</reference>
<dbReference type="STRING" id="188477.A0A3S1HWF1"/>
<sequence length="1414" mass="164415">RKHYEDTLLQKAFASWYDFWWKIVKEWRLEIRAEYHFRFRLNLRMFLQWKAYITMRREMNTKVAKAEQIYQQHAKTKAYKAWLQYHQTSLHKRVQNKRAVKAFQSSLLRWAWRTWQKRKEIAESMQHNDTLALQFWSYRVQAEHWLLWKSVWHERQRQAQRLLDAASYHNTVLVSNCLKGWSLYVKNRRIKHAHGEFATRIWHVNLKLQSFNHWYQQWHLRRSMQQHRLMIETHSKLFKKRWALWRWRQFIDSRREEKICCQNAVDHHKTKLLRVGVDAFRLNVVHSHIKVMRIQLAQQLHTVQLQRRAWYKWASALEEREDHQLANKFEVAIKHYNERIMRLCFISLVDYATMRQQRKQSYAVADAHFYLRCMPVYLFHMKIYVHTEKNCRHIAESAINFRRTSIFSRVFHHWKAAAEQKRDDRMMERMALLHRESVMAQSAFVLWRNRAQEQLYISVKMGEAGRHYLWSLCFKALKAWQQYRVNQRTQALNRVKALCHHVHTKIHKSFSVWKQVVQEKKSQLQKFEKAKHHHSIKVLGICIADWKSLVIQRRNFASVADARWNFCSERLSRQVLVAWHQAAVTLAADRRREMAASVHHNRSLLQKVLQEWHRFAAVKVYRRAQTQQLLHDAVEQLQQVNLKSYWQKWQEMKRLSVKNGHFVRQAEEHHNRNLLRKTVQAWKVYSSITLKKRLLARQSKWFHDVRLSAKFYLMWKDELKLAELEQEKTDLALWQWSVVLQKKVLLAWQAYAEFRKHKKKRMLEAASAYRAQLVRNACSQWLATADSLSHFRSCMASQHQAKAVVDSFNRVHRIALHWKVWAKARTSVKKQQTTKTPKDFGTGATAASISYAYPPSVSSLRITGALPSSQLPIASQVYPTISQAQDGNILRKASERGSGSVPVHHFLPRPELVMSSPAQMRGMYTGSHATNNFKQRPPPKRPAFLAESLKRAGLFAESLEESSTSKEVSQPDTAVSERGSSPALSDLNMQEYPPTGRFQAHEARDESLSAEMVSGSVSSAGAGEAAVKPLHLHNSEDTDQSGAPTATGSSSTSHSPHAFTPSTQRSQFSGNPLLYSSPVSDNNTARDTWRSAVGSRPVPSGGGRSSEMAAGEGGFSGKANTNVRLNYDEENLPTVLEGETGVLLRGNLDGDGLGDFNKARQKQQDQYGSYSDIQKAQTASDSDPFVLLKPDYFMKKPVASSELQLKEQEKDSGGKEIVKKSSLKHTPRNFASQVTDPTSGLPPMAEWKSFNTAESSFNTDYHREYVAPLRRTPREHASPRRQGILHNKVSDSDGDASPLNTARSRGTVTFANPKSPTPEEELTNIRDRLKHFHNQKQKLRSLRKQYRQLSDWLLEQQSVHHHGEDDDSQNATEELNMLRLEVADLQSIVDSQRPVCERLVMRAKTLAEDIIGAP</sequence>
<feature type="non-terminal residue" evidence="2">
    <location>
        <position position="1"/>
    </location>
</feature>
<evidence type="ECO:0000313" key="3">
    <source>
        <dbReference type="Proteomes" id="UP000271974"/>
    </source>
</evidence>
<protein>
    <submittedName>
        <fullName evidence="2">Uncharacterized protein</fullName>
    </submittedName>
</protein>
<dbReference type="PANTHER" id="PTHR22028:SF4">
    <property type="entry name" value="PROTEIN SFI1 HOMOLOG"/>
    <property type="match status" value="1"/>
</dbReference>
<feature type="region of interest" description="Disordered" evidence="1">
    <location>
        <begin position="1154"/>
        <end position="1176"/>
    </location>
</feature>
<dbReference type="OrthoDB" id="195843at2759"/>
<feature type="region of interest" description="Disordered" evidence="1">
    <location>
        <begin position="957"/>
        <end position="1118"/>
    </location>
</feature>
<feature type="region of interest" description="Disordered" evidence="1">
    <location>
        <begin position="922"/>
        <end position="941"/>
    </location>
</feature>
<gene>
    <name evidence="2" type="ORF">EGW08_004740</name>
</gene>
<feature type="compositionally biased region" description="Low complexity" evidence="1">
    <location>
        <begin position="1009"/>
        <end position="1027"/>
    </location>
</feature>
<comment type="caution">
    <text evidence="2">The sequence shown here is derived from an EMBL/GenBank/DDBJ whole genome shotgun (WGS) entry which is preliminary data.</text>
</comment>
<feature type="compositionally biased region" description="Polar residues" evidence="1">
    <location>
        <begin position="1077"/>
        <end position="1086"/>
    </location>
</feature>
<feature type="compositionally biased region" description="Basic and acidic residues" evidence="1">
    <location>
        <begin position="1204"/>
        <end position="1219"/>
    </location>
</feature>
<feature type="compositionally biased region" description="Polar residues" evidence="1">
    <location>
        <begin position="1298"/>
        <end position="1314"/>
    </location>
</feature>
<proteinExistence type="predicted"/>
<evidence type="ECO:0000313" key="2">
    <source>
        <dbReference type="EMBL" id="RUS87486.1"/>
    </source>
</evidence>
<feature type="compositionally biased region" description="Polar residues" evidence="1">
    <location>
        <begin position="961"/>
        <end position="983"/>
    </location>
</feature>
<name>A0A3S1HWF1_ELYCH</name>
<accession>A0A3S1HWF1</accession>
<dbReference type="Proteomes" id="UP000271974">
    <property type="component" value="Unassembled WGS sequence"/>
</dbReference>